<dbReference type="GO" id="GO:0046872">
    <property type="term" value="F:metal ion binding"/>
    <property type="evidence" value="ECO:0007669"/>
    <property type="project" value="UniProtKB-KW"/>
</dbReference>
<dbReference type="SUPFAM" id="SSF63411">
    <property type="entry name" value="LuxS/MPP-like metallohydrolase"/>
    <property type="match status" value="1"/>
</dbReference>
<keyword evidence="3" id="KW-1185">Reference proteome</keyword>
<evidence type="ECO:0000256" key="1">
    <source>
        <dbReference type="ARBA" id="ARBA00022723"/>
    </source>
</evidence>
<keyword evidence="1" id="KW-0479">Metal-binding</keyword>
<dbReference type="EMBL" id="CAKOFQ010007124">
    <property type="protein sequence ID" value="CAH1991816.1"/>
    <property type="molecule type" value="Genomic_DNA"/>
</dbReference>
<evidence type="ECO:0000313" key="3">
    <source>
        <dbReference type="Proteomes" id="UP001152888"/>
    </source>
</evidence>
<comment type="caution">
    <text evidence="2">The sequence shown here is derived from an EMBL/GenBank/DDBJ whole genome shotgun (WGS) entry which is preliminary data.</text>
</comment>
<dbReference type="PANTHER" id="PTHR43690:SF18">
    <property type="entry name" value="INSULIN-DEGRADING ENZYME-RELATED"/>
    <property type="match status" value="1"/>
</dbReference>
<gene>
    <name evidence="2" type="ORF">ACAOBT_LOCUS20488</name>
</gene>
<dbReference type="InterPro" id="IPR050626">
    <property type="entry name" value="Peptidase_M16"/>
</dbReference>
<reference evidence="2" key="1">
    <citation type="submission" date="2022-03" db="EMBL/GenBank/DDBJ databases">
        <authorList>
            <person name="Sayadi A."/>
        </authorList>
    </citation>
    <scope>NUCLEOTIDE SEQUENCE</scope>
</reference>
<name>A0A9P0LAW6_ACAOB</name>
<dbReference type="OrthoDB" id="952271at2759"/>
<dbReference type="Proteomes" id="UP001152888">
    <property type="component" value="Unassembled WGS sequence"/>
</dbReference>
<organism evidence="2 3">
    <name type="scientific">Acanthoscelides obtectus</name>
    <name type="common">Bean weevil</name>
    <name type="synonym">Bruchus obtectus</name>
    <dbReference type="NCBI Taxonomy" id="200917"/>
    <lineage>
        <taxon>Eukaryota</taxon>
        <taxon>Metazoa</taxon>
        <taxon>Ecdysozoa</taxon>
        <taxon>Arthropoda</taxon>
        <taxon>Hexapoda</taxon>
        <taxon>Insecta</taxon>
        <taxon>Pterygota</taxon>
        <taxon>Neoptera</taxon>
        <taxon>Endopterygota</taxon>
        <taxon>Coleoptera</taxon>
        <taxon>Polyphaga</taxon>
        <taxon>Cucujiformia</taxon>
        <taxon>Chrysomeloidea</taxon>
        <taxon>Chrysomelidae</taxon>
        <taxon>Bruchinae</taxon>
        <taxon>Bruchini</taxon>
        <taxon>Acanthoscelides</taxon>
    </lineage>
</organism>
<evidence type="ECO:0000313" key="2">
    <source>
        <dbReference type="EMBL" id="CAH1991816.1"/>
    </source>
</evidence>
<accession>A0A9P0LAW6</accession>
<dbReference type="GO" id="GO:0005739">
    <property type="term" value="C:mitochondrion"/>
    <property type="evidence" value="ECO:0007669"/>
    <property type="project" value="TreeGrafter"/>
</dbReference>
<sequence>MQIYKLGKLLINSSISNSIKTTIYLYSTVSIARKTDSKMAATAGAVLKRYDNIVKSEEDKRSYRGLELSNHMKVLLVSDPTTDKSAAAMDVGVGKKEKYCHLNSVFLTLYDI</sequence>
<dbReference type="Gene3D" id="3.30.830.10">
    <property type="entry name" value="Metalloenzyme, LuxS/M16 peptidase-like"/>
    <property type="match status" value="1"/>
</dbReference>
<dbReference type="InterPro" id="IPR011249">
    <property type="entry name" value="Metalloenz_LuxS/M16"/>
</dbReference>
<protein>
    <submittedName>
        <fullName evidence="2">Uncharacterized protein</fullName>
    </submittedName>
</protein>
<dbReference type="GO" id="GO:0051603">
    <property type="term" value="P:proteolysis involved in protein catabolic process"/>
    <property type="evidence" value="ECO:0007669"/>
    <property type="project" value="TreeGrafter"/>
</dbReference>
<dbReference type="GO" id="GO:0005829">
    <property type="term" value="C:cytosol"/>
    <property type="evidence" value="ECO:0007669"/>
    <property type="project" value="TreeGrafter"/>
</dbReference>
<dbReference type="GO" id="GO:0004222">
    <property type="term" value="F:metalloendopeptidase activity"/>
    <property type="evidence" value="ECO:0007669"/>
    <property type="project" value="TreeGrafter"/>
</dbReference>
<dbReference type="AlphaFoldDB" id="A0A9P0LAW6"/>
<dbReference type="GO" id="GO:0043171">
    <property type="term" value="P:peptide catabolic process"/>
    <property type="evidence" value="ECO:0007669"/>
    <property type="project" value="TreeGrafter"/>
</dbReference>
<proteinExistence type="predicted"/>
<dbReference type="PANTHER" id="PTHR43690">
    <property type="entry name" value="NARDILYSIN"/>
    <property type="match status" value="1"/>
</dbReference>